<dbReference type="InterPro" id="IPR053842">
    <property type="entry name" value="NikA-like"/>
</dbReference>
<dbReference type="OrthoDB" id="7376495at2"/>
<evidence type="ECO:0000313" key="3">
    <source>
        <dbReference type="Proteomes" id="UP000193083"/>
    </source>
</evidence>
<dbReference type="Pfam" id="PF21983">
    <property type="entry name" value="NikA-like"/>
    <property type="match status" value="1"/>
</dbReference>
<reference evidence="1 3" key="1">
    <citation type="submission" date="2017-04" db="EMBL/GenBank/DDBJ databases">
        <authorList>
            <person name="Afonso C.L."/>
            <person name="Miller P.J."/>
            <person name="Scott M.A."/>
            <person name="Spackman E."/>
            <person name="Goraichik I."/>
            <person name="Dimitrov K.M."/>
            <person name="Suarez D.L."/>
            <person name="Swayne D.E."/>
        </authorList>
    </citation>
    <scope>NUCLEOTIDE SEQUENCE [LARGE SCALE GENOMIC DNA]</scope>
    <source>
        <strain evidence="1 3">B5P</strain>
    </source>
</reference>
<dbReference type="RefSeq" id="WP_085462363.1">
    <property type="nucleotide sequence ID" value="NZ_FXBL01000001.1"/>
</dbReference>
<keyword evidence="3" id="KW-1185">Reference proteome</keyword>
<proteinExistence type="predicted"/>
<reference evidence="3" key="2">
    <citation type="submission" date="2017-04" db="EMBL/GenBank/DDBJ databases">
        <authorList>
            <person name="Varghese N."/>
            <person name="Submissions S."/>
        </authorList>
    </citation>
    <scope>NUCLEOTIDE SEQUENCE [LARGE SCALE GENOMIC DNA]</scope>
    <source>
        <strain evidence="3">B5P</strain>
    </source>
</reference>
<organism evidence="1 3">
    <name type="scientific">Mesorhizobium australicum</name>
    <dbReference type="NCBI Taxonomy" id="536018"/>
    <lineage>
        <taxon>Bacteria</taxon>
        <taxon>Pseudomonadati</taxon>
        <taxon>Pseudomonadota</taxon>
        <taxon>Alphaproteobacteria</taxon>
        <taxon>Hyphomicrobiales</taxon>
        <taxon>Phyllobacteriaceae</taxon>
        <taxon>Mesorhizobium</taxon>
    </lineage>
</organism>
<evidence type="ECO:0000313" key="1">
    <source>
        <dbReference type="EMBL" id="SMH26053.1"/>
    </source>
</evidence>
<name>A0A1X7MQ01_9HYPH</name>
<dbReference type="EMBL" id="FXBL01000001">
    <property type="protein sequence ID" value="SMH26078.1"/>
    <property type="molecule type" value="Genomic_DNA"/>
</dbReference>
<dbReference type="AlphaFoldDB" id="A0A1X7MQ01"/>
<gene>
    <name evidence="1" type="ORF">SAMN02982922_0002</name>
    <name evidence="2" type="ORF">SAMN02982922_0014</name>
</gene>
<sequence length="117" mass="12667">MDEAPKIGRPTLAADERRDDRLPGIRVTAAERHHVELLAERAGVSVAEFCRRAVLGQRMPQRRAQADAVALVELNRAGVNLNQIAKRVNAGRDLPPDFPQVLAEVRSAVAKVAGDGS</sequence>
<dbReference type="EMBL" id="FXBL01000001">
    <property type="protein sequence ID" value="SMH26053.1"/>
    <property type="molecule type" value="Genomic_DNA"/>
</dbReference>
<accession>A0A1X7MQ01</accession>
<protein>
    <submittedName>
        <fullName evidence="1">Mobilisation protein (MobC)</fullName>
    </submittedName>
</protein>
<dbReference type="Proteomes" id="UP000193083">
    <property type="component" value="Unassembled WGS sequence"/>
</dbReference>
<evidence type="ECO:0000313" key="2">
    <source>
        <dbReference type="EMBL" id="SMH26078.1"/>
    </source>
</evidence>